<protein>
    <submittedName>
        <fullName evidence="1">Uncharacterized protein</fullName>
    </submittedName>
</protein>
<dbReference type="GO" id="GO:0005737">
    <property type="term" value="C:cytoplasm"/>
    <property type="evidence" value="ECO:0007669"/>
    <property type="project" value="TreeGrafter"/>
</dbReference>
<accession>A0AAD3XMI4</accession>
<dbReference type="Gene3D" id="3.20.20.80">
    <property type="entry name" value="Glycosidases"/>
    <property type="match status" value="1"/>
</dbReference>
<name>A0AAD3XMI4_NEPGR</name>
<comment type="caution">
    <text evidence="1">The sequence shown here is derived from an EMBL/GenBank/DDBJ whole genome shotgun (WGS) entry which is preliminary data.</text>
</comment>
<evidence type="ECO:0000313" key="1">
    <source>
        <dbReference type="EMBL" id="GMH09839.1"/>
    </source>
</evidence>
<dbReference type="EMBL" id="BSYO01000009">
    <property type="protein sequence ID" value="GMH09839.1"/>
    <property type="molecule type" value="Genomic_DNA"/>
</dbReference>
<gene>
    <name evidence="1" type="ORF">Nepgr_011680</name>
</gene>
<dbReference type="AlphaFoldDB" id="A0AAD3XMI4"/>
<sequence length="112" mass="12529">MSLRIYESPISTSGREPVVNTCAHCKDNMLPHTKRFNAVQVLVIQEISCCTSLGYHVSICFVPKSHPGTPKELKSLMDRAQELRLLDLSPVKNNVLDGLNLFEGTNSHHFHS</sequence>
<dbReference type="GO" id="GO:0005982">
    <property type="term" value="P:starch metabolic process"/>
    <property type="evidence" value="ECO:0007669"/>
    <property type="project" value="TreeGrafter"/>
</dbReference>
<dbReference type="GO" id="GO:0003844">
    <property type="term" value="F:1,4-alpha-glucan branching enzyme activity"/>
    <property type="evidence" value="ECO:0007669"/>
    <property type="project" value="TreeGrafter"/>
</dbReference>
<organism evidence="1 2">
    <name type="scientific">Nepenthes gracilis</name>
    <name type="common">Slender pitcher plant</name>
    <dbReference type="NCBI Taxonomy" id="150966"/>
    <lineage>
        <taxon>Eukaryota</taxon>
        <taxon>Viridiplantae</taxon>
        <taxon>Streptophyta</taxon>
        <taxon>Embryophyta</taxon>
        <taxon>Tracheophyta</taxon>
        <taxon>Spermatophyta</taxon>
        <taxon>Magnoliopsida</taxon>
        <taxon>eudicotyledons</taxon>
        <taxon>Gunneridae</taxon>
        <taxon>Pentapetalae</taxon>
        <taxon>Caryophyllales</taxon>
        <taxon>Nepenthaceae</taxon>
        <taxon>Nepenthes</taxon>
    </lineage>
</organism>
<evidence type="ECO:0000313" key="2">
    <source>
        <dbReference type="Proteomes" id="UP001279734"/>
    </source>
</evidence>
<dbReference type="PANTHER" id="PTHR43651">
    <property type="entry name" value="1,4-ALPHA-GLUCAN-BRANCHING ENZYME"/>
    <property type="match status" value="1"/>
</dbReference>
<keyword evidence="2" id="KW-1185">Reference proteome</keyword>
<dbReference type="Proteomes" id="UP001279734">
    <property type="component" value="Unassembled WGS sequence"/>
</dbReference>
<dbReference type="PANTHER" id="PTHR43651:SF3">
    <property type="entry name" value="1,4-ALPHA-GLUCAN-BRANCHING ENZYME"/>
    <property type="match status" value="1"/>
</dbReference>
<proteinExistence type="predicted"/>
<reference evidence="1" key="1">
    <citation type="submission" date="2023-05" db="EMBL/GenBank/DDBJ databases">
        <title>Nepenthes gracilis genome sequencing.</title>
        <authorList>
            <person name="Fukushima K."/>
        </authorList>
    </citation>
    <scope>NUCLEOTIDE SEQUENCE</scope>
    <source>
        <strain evidence="1">SING2019-196</strain>
    </source>
</reference>